<evidence type="ECO:0000313" key="4">
    <source>
        <dbReference type="Proteomes" id="UP000275385"/>
    </source>
</evidence>
<dbReference type="AlphaFoldDB" id="A0A420YJ17"/>
<proteinExistence type="predicted"/>
<feature type="compositionally biased region" description="Basic and acidic residues" evidence="1">
    <location>
        <begin position="101"/>
        <end position="111"/>
    </location>
</feature>
<comment type="caution">
    <text evidence="3">The sequence shown here is derived from an EMBL/GenBank/DDBJ whole genome shotgun (WGS) entry which is preliminary data.</text>
</comment>
<feature type="compositionally biased region" description="Polar residues" evidence="1">
    <location>
        <begin position="87"/>
        <end position="100"/>
    </location>
</feature>
<evidence type="ECO:0000256" key="1">
    <source>
        <dbReference type="SAM" id="MobiDB-lite"/>
    </source>
</evidence>
<organism evidence="3 4">
    <name type="scientific">Coniochaeta pulveracea</name>
    <dbReference type="NCBI Taxonomy" id="177199"/>
    <lineage>
        <taxon>Eukaryota</taxon>
        <taxon>Fungi</taxon>
        <taxon>Dikarya</taxon>
        <taxon>Ascomycota</taxon>
        <taxon>Pezizomycotina</taxon>
        <taxon>Sordariomycetes</taxon>
        <taxon>Sordariomycetidae</taxon>
        <taxon>Coniochaetales</taxon>
        <taxon>Coniochaetaceae</taxon>
        <taxon>Coniochaeta</taxon>
    </lineage>
</organism>
<keyword evidence="4" id="KW-1185">Reference proteome</keyword>
<accession>A0A420YJ17</accession>
<evidence type="ECO:0000313" key="3">
    <source>
        <dbReference type="EMBL" id="RKU47851.1"/>
    </source>
</evidence>
<protein>
    <submittedName>
        <fullName evidence="3">Uncharacterized protein</fullName>
    </submittedName>
</protein>
<gene>
    <name evidence="3" type="ORF">DL546_008406</name>
</gene>
<feature type="compositionally biased region" description="Basic and acidic residues" evidence="1">
    <location>
        <begin position="121"/>
        <end position="136"/>
    </location>
</feature>
<keyword evidence="2" id="KW-0472">Membrane</keyword>
<keyword evidence="2" id="KW-1133">Transmembrane helix</keyword>
<name>A0A420YJ17_9PEZI</name>
<dbReference type="EMBL" id="QVQW01000007">
    <property type="protein sequence ID" value="RKU47851.1"/>
    <property type="molecule type" value="Genomic_DNA"/>
</dbReference>
<reference evidence="3 4" key="1">
    <citation type="submission" date="2018-08" db="EMBL/GenBank/DDBJ databases">
        <title>Draft genome of the lignicolous fungus Coniochaeta pulveracea.</title>
        <authorList>
            <person name="Borstlap C.J."/>
            <person name="De Witt R.N."/>
            <person name="Botha A."/>
            <person name="Volschenk H."/>
        </authorList>
    </citation>
    <scope>NUCLEOTIDE SEQUENCE [LARGE SCALE GENOMIC DNA]</scope>
    <source>
        <strain evidence="3 4">CAB683</strain>
    </source>
</reference>
<sequence length="315" mass="34346">MTSPMTTQSSTMSLIPLPTEAPAPQDLIESNPAGWDGVGKDLPGNGKTIAIAIVACIGVLVFVIYFIFKCTNWRPCCAPKSRKEEATPSSTAIPEASQTSDARRNKVREPDLEMGIIPPAKVKDRHSSSSTSERRGSYGNFPEPGQYAHVFGPKENPSANKEAVNPYSPYPSATHDPTNPYYQSPYPPASTQPPNHNVFTRKPVPRPSAEYVERNKALVQERLRSSRVAQLDTSVAGKGRDKPLPKTPVTKTPVIRTVSPVSDRGVRGIARAVSPLGDEFEEISLEDGTVSPRTEKLREYWQKHSVGSIVIQGSD</sequence>
<keyword evidence="2" id="KW-0812">Transmembrane</keyword>
<evidence type="ECO:0000256" key="2">
    <source>
        <dbReference type="SAM" id="Phobius"/>
    </source>
</evidence>
<dbReference type="Proteomes" id="UP000275385">
    <property type="component" value="Unassembled WGS sequence"/>
</dbReference>
<feature type="region of interest" description="Disordered" evidence="1">
    <location>
        <begin position="79"/>
        <end position="178"/>
    </location>
</feature>
<feature type="transmembrane region" description="Helical" evidence="2">
    <location>
        <begin position="49"/>
        <end position="68"/>
    </location>
</feature>